<dbReference type="Pfam" id="PF00691">
    <property type="entry name" value="OmpA"/>
    <property type="match status" value="1"/>
</dbReference>
<dbReference type="AlphaFoldDB" id="A0A2T0U3R4"/>
<dbReference type="InterPro" id="IPR006665">
    <property type="entry name" value="OmpA-like"/>
</dbReference>
<comment type="subcellular location">
    <subcellularLocation>
        <location evidence="1">Cell outer membrane</location>
    </subcellularLocation>
</comment>
<comment type="caution">
    <text evidence="8">The sequence shown here is derived from an EMBL/GenBank/DDBJ whole genome shotgun (WGS) entry which is preliminary data.</text>
</comment>
<feature type="chain" id="PRO_5015548744" evidence="6">
    <location>
        <begin position="18"/>
        <end position="181"/>
    </location>
</feature>
<dbReference type="Gene3D" id="3.30.1330.60">
    <property type="entry name" value="OmpA-like domain"/>
    <property type="match status" value="1"/>
</dbReference>
<feature type="domain" description="OmpA-like" evidence="7">
    <location>
        <begin position="66"/>
        <end position="181"/>
    </location>
</feature>
<evidence type="ECO:0000256" key="3">
    <source>
        <dbReference type="ARBA" id="ARBA00023237"/>
    </source>
</evidence>
<dbReference type="PANTHER" id="PTHR30329:SF21">
    <property type="entry name" value="LIPOPROTEIN YIAD-RELATED"/>
    <property type="match status" value="1"/>
</dbReference>
<proteinExistence type="predicted"/>
<dbReference type="InterPro" id="IPR006664">
    <property type="entry name" value="OMP_bac"/>
</dbReference>
<evidence type="ECO:0000256" key="6">
    <source>
        <dbReference type="SAM" id="SignalP"/>
    </source>
</evidence>
<evidence type="ECO:0000313" key="8">
    <source>
        <dbReference type="EMBL" id="PRY52557.1"/>
    </source>
</evidence>
<feature type="region of interest" description="Disordered" evidence="5">
    <location>
        <begin position="32"/>
        <end position="64"/>
    </location>
</feature>
<dbReference type="InterPro" id="IPR036737">
    <property type="entry name" value="OmpA-like_sf"/>
</dbReference>
<organism evidence="8 9">
    <name type="scientific">Arcticibacter pallidicorallinus</name>
    <dbReference type="NCBI Taxonomy" id="1259464"/>
    <lineage>
        <taxon>Bacteria</taxon>
        <taxon>Pseudomonadati</taxon>
        <taxon>Bacteroidota</taxon>
        <taxon>Sphingobacteriia</taxon>
        <taxon>Sphingobacteriales</taxon>
        <taxon>Sphingobacteriaceae</taxon>
        <taxon>Arcticibacter</taxon>
    </lineage>
</organism>
<dbReference type="EMBL" id="PVTH01000005">
    <property type="protein sequence ID" value="PRY52557.1"/>
    <property type="molecule type" value="Genomic_DNA"/>
</dbReference>
<accession>A0A2T0U3R4</accession>
<dbReference type="CDD" id="cd07185">
    <property type="entry name" value="OmpA_C-like"/>
    <property type="match status" value="1"/>
</dbReference>
<keyword evidence="6" id="KW-0732">Signal</keyword>
<dbReference type="PROSITE" id="PS51123">
    <property type="entry name" value="OMPA_2"/>
    <property type="match status" value="1"/>
</dbReference>
<keyword evidence="9" id="KW-1185">Reference proteome</keyword>
<evidence type="ECO:0000256" key="4">
    <source>
        <dbReference type="PROSITE-ProRule" id="PRU00473"/>
    </source>
</evidence>
<sequence length="181" mass="19807">MKFAKLHLLPAIISVMALTTFQACKTKKAGIGTNPYGTVQKEPVTEKPETAPAPEPKKAEPVAEPVKETPDFNFRNIQFEFNSVVLKTVSYPILDKAAGEMKKDANVSFIINGHSSTEGSAEHNMSLSRDRANAVKTYLVNAGVGESRLTTKGYGETKPLTNNDTEQSRAINRRVEIELAK</sequence>
<keyword evidence="3" id="KW-0998">Cell outer membrane</keyword>
<keyword evidence="2 4" id="KW-0472">Membrane</keyword>
<evidence type="ECO:0000256" key="2">
    <source>
        <dbReference type="ARBA" id="ARBA00023136"/>
    </source>
</evidence>
<feature type="signal peptide" evidence="6">
    <location>
        <begin position="1"/>
        <end position="17"/>
    </location>
</feature>
<evidence type="ECO:0000313" key="9">
    <source>
        <dbReference type="Proteomes" id="UP000238034"/>
    </source>
</evidence>
<dbReference type="PRINTS" id="PR01021">
    <property type="entry name" value="OMPADOMAIN"/>
</dbReference>
<name>A0A2T0U3R4_9SPHI</name>
<reference evidence="8 9" key="1">
    <citation type="submission" date="2018-03" db="EMBL/GenBank/DDBJ databases">
        <title>Genomic Encyclopedia of Type Strains, Phase III (KMG-III): the genomes of soil and plant-associated and newly described type strains.</title>
        <authorList>
            <person name="Whitman W."/>
        </authorList>
    </citation>
    <scope>NUCLEOTIDE SEQUENCE [LARGE SCALE GENOMIC DNA]</scope>
    <source>
        <strain evidence="8 9">CGMCC 1.9313</strain>
    </source>
</reference>
<dbReference type="SUPFAM" id="SSF103088">
    <property type="entry name" value="OmpA-like"/>
    <property type="match status" value="1"/>
</dbReference>
<evidence type="ECO:0000259" key="7">
    <source>
        <dbReference type="PROSITE" id="PS51123"/>
    </source>
</evidence>
<dbReference type="InterPro" id="IPR050330">
    <property type="entry name" value="Bact_OuterMem_StrucFunc"/>
</dbReference>
<protein>
    <submittedName>
        <fullName evidence="8">OOP family OmpA-OmpF porin</fullName>
    </submittedName>
</protein>
<gene>
    <name evidence="8" type="ORF">B0I27_10523</name>
</gene>
<dbReference type="OrthoDB" id="9782229at2"/>
<dbReference type="Proteomes" id="UP000238034">
    <property type="component" value="Unassembled WGS sequence"/>
</dbReference>
<evidence type="ECO:0000256" key="5">
    <source>
        <dbReference type="SAM" id="MobiDB-lite"/>
    </source>
</evidence>
<dbReference type="GO" id="GO:0009279">
    <property type="term" value="C:cell outer membrane"/>
    <property type="evidence" value="ECO:0007669"/>
    <property type="project" value="UniProtKB-SubCell"/>
</dbReference>
<feature type="compositionally biased region" description="Basic and acidic residues" evidence="5">
    <location>
        <begin position="43"/>
        <end position="64"/>
    </location>
</feature>
<dbReference type="PANTHER" id="PTHR30329">
    <property type="entry name" value="STATOR ELEMENT OF FLAGELLAR MOTOR COMPLEX"/>
    <property type="match status" value="1"/>
</dbReference>
<dbReference type="PRINTS" id="PR01023">
    <property type="entry name" value="NAFLGMOTY"/>
</dbReference>
<evidence type="ECO:0000256" key="1">
    <source>
        <dbReference type="ARBA" id="ARBA00004442"/>
    </source>
</evidence>
<dbReference type="PROSITE" id="PS51257">
    <property type="entry name" value="PROKAR_LIPOPROTEIN"/>
    <property type="match status" value="1"/>
</dbReference>